<evidence type="ECO:0000313" key="1">
    <source>
        <dbReference type="EMBL" id="EAQ06532.1"/>
    </source>
</evidence>
<reference evidence="1 2" key="1">
    <citation type="submission" date="2006-01" db="EMBL/GenBank/DDBJ databases">
        <authorList>
            <person name="Hagstrom A."/>
            <person name="Ferriera S."/>
            <person name="Johnson J."/>
            <person name="Kravitz S."/>
            <person name="Halpern A."/>
            <person name="Remington K."/>
            <person name="Beeson K."/>
            <person name="Tran B."/>
            <person name="Rogers Y.-H."/>
            <person name="Friedman R."/>
            <person name="Venter J.C."/>
        </authorList>
    </citation>
    <scope>NUCLEOTIDE SEQUENCE [LARGE SCALE GENOMIC DNA]</scope>
    <source>
        <strain evidence="1 2">SKA53</strain>
    </source>
</reference>
<organism evidence="1 2">
    <name type="scientific">Yoonia vestfoldensis SKA53</name>
    <dbReference type="NCBI Taxonomy" id="314232"/>
    <lineage>
        <taxon>Bacteria</taxon>
        <taxon>Pseudomonadati</taxon>
        <taxon>Pseudomonadota</taxon>
        <taxon>Alphaproteobacteria</taxon>
        <taxon>Rhodobacterales</taxon>
        <taxon>Paracoccaceae</taxon>
        <taxon>Yoonia</taxon>
    </lineage>
</organism>
<name>A3V6K8_9RHOB</name>
<evidence type="ECO:0000313" key="2">
    <source>
        <dbReference type="Proteomes" id="UP000004507"/>
    </source>
</evidence>
<dbReference type="PROSITE" id="PS00018">
    <property type="entry name" value="EF_HAND_1"/>
    <property type="match status" value="1"/>
</dbReference>
<dbReference type="InterPro" id="IPR018247">
    <property type="entry name" value="EF_Hand_1_Ca_BS"/>
</dbReference>
<accession>A3V6K8</accession>
<sequence>MSAARGGGKGARLSDRQALVFGVENAQIECIKQTVEATMSRYLLIPAALLLALPALAQSTAIDVNGDGQYSFPEVQAAAPEVSEDNFAALDINGDGLLDAAEIAAGEAAGILPR</sequence>
<proteinExistence type="predicted"/>
<dbReference type="AlphaFoldDB" id="A3V6K8"/>
<dbReference type="Gene3D" id="1.10.238.10">
    <property type="entry name" value="EF-hand"/>
    <property type="match status" value="1"/>
</dbReference>
<dbReference type="HOGENOM" id="CLU_2118046_0_0_5"/>
<gene>
    <name evidence="1" type="ORF">SKA53_05573</name>
</gene>
<comment type="caution">
    <text evidence="1">The sequence shown here is derived from an EMBL/GenBank/DDBJ whole genome shotgun (WGS) entry which is preliminary data.</text>
</comment>
<dbReference type="STRING" id="314232.SKA53_05573"/>
<keyword evidence="2" id="KW-1185">Reference proteome</keyword>
<dbReference type="eggNOG" id="ENOG5033BY6">
    <property type="taxonomic scope" value="Bacteria"/>
</dbReference>
<dbReference type="InterPro" id="IPR011992">
    <property type="entry name" value="EF-hand-dom_pair"/>
</dbReference>
<dbReference type="EMBL" id="AAMS01000005">
    <property type="protein sequence ID" value="EAQ06532.1"/>
    <property type="molecule type" value="Genomic_DNA"/>
</dbReference>
<protein>
    <submittedName>
        <fullName evidence="1">Uncharacterized protein</fullName>
    </submittedName>
</protein>
<dbReference type="Proteomes" id="UP000004507">
    <property type="component" value="Unassembled WGS sequence"/>
</dbReference>
<dbReference type="SUPFAM" id="SSF47473">
    <property type="entry name" value="EF-hand"/>
    <property type="match status" value="1"/>
</dbReference>